<evidence type="ECO:0000313" key="5">
    <source>
        <dbReference type="EMBL" id="EAX94060.1"/>
    </source>
</evidence>
<dbReference type="GO" id="GO:0043130">
    <property type="term" value="F:ubiquitin binding"/>
    <property type="evidence" value="ECO:0000318"/>
    <property type="project" value="GO_Central"/>
</dbReference>
<dbReference type="GO" id="GO:0031593">
    <property type="term" value="F:polyubiquitin modification-dependent protein binding"/>
    <property type="evidence" value="ECO:0000318"/>
    <property type="project" value="GO_Central"/>
</dbReference>
<reference evidence="5" key="1">
    <citation type="submission" date="2006-10" db="EMBL/GenBank/DDBJ databases">
        <authorList>
            <person name="Amadeo P."/>
            <person name="Zhao Q."/>
            <person name="Wortman J."/>
            <person name="Fraser-Liggett C."/>
            <person name="Carlton J."/>
        </authorList>
    </citation>
    <scope>NUCLEOTIDE SEQUENCE</scope>
    <source>
        <strain evidence="5">G3</strain>
    </source>
</reference>
<dbReference type="Gene3D" id="3.10.20.90">
    <property type="entry name" value="Phosphatidylinositol 3-kinase Catalytic Subunit, Chain A, domain 1"/>
    <property type="match status" value="1"/>
</dbReference>
<dbReference type="InterPro" id="IPR029071">
    <property type="entry name" value="Ubiquitin-like_domsf"/>
</dbReference>
<dbReference type="SUPFAM" id="SSF54236">
    <property type="entry name" value="Ubiquitin-like"/>
    <property type="match status" value="1"/>
</dbReference>
<dbReference type="OrthoDB" id="419317at2759"/>
<feature type="region of interest" description="Disordered" evidence="2">
    <location>
        <begin position="100"/>
        <end position="124"/>
    </location>
</feature>
<dbReference type="AlphaFoldDB" id="A2FM19"/>
<dbReference type="PRINTS" id="PR01839">
    <property type="entry name" value="RAD23PROTEIN"/>
</dbReference>
<dbReference type="eggNOG" id="KOG0011">
    <property type="taxonomic scope" value="Eukaryota"/>
</dbReference>
<name>A2FM19_TRIV3</name>
<dbReference type="InterPro" id="IPR004806">
    <property type="entry name" value="Rad23"/>
</dbReference>
<dbReference type="VEuPathDB" id="TrichDB:TVAG_151070"/>
<dbReference type="SUPFAM" id="SSF46934">
    <property type="entry name" value="UBA-like"/>
    <property type="match status" value="1"/>
</dbReference>
<dbReference type="GO" id="GO:0005654">
    <property type="term" value="C:nucleoplasm"/>
    <property type="evidence" value="ECO:0000318"/>
    <property type="project" value="GO_Central"/>
</dbReference>
<protein>
    <recommendedName>
        <fullName evidence="1">UV excision repair protein RAD23</fullName>
    </recommendedName>
</protein>
<dbReference type="EMBL" id="DS113878">
    <property type="protein sequence ID" value="EAX94060.1"/>
    <property type="molecule type" value="Genomic_DNA"/>
</dbReference>
<dbReference type="PANTHER" id="PTHR10621">
    <property type="entry name" value="UV EXCISION REPAIR PROTEIN RAD23"/>
    <property type="match status" value="1"/>
</dbReference>
<dbReference type="FunFam" id="1.10.8.10:FF:000002">
    <property type="entry name" value="UV excision repair protein RAD23 homolog"/>
    <property type="match status" value="1"/>
</dbReference>
<dbReference type="InParanoid" id="A2FM19"/>
<keyword evidence="1" id="KW-0227">DNA damage</keyword>
<keyword evidence="1" id="KW-0234">DNA repair</keyword>
<comment type="function">
    <text evidence="1">Multiubiquitin chain receptor involved in modulation of proteasomal degradation. Involved in nucleotide excision repair.</text>
</comment>
<evidence type="ECO:0000256" key="1">
    <source>
        <dbReference type="RuleBase" id="RU367049"/>
    </source>
</evidence>
<dbReference type="PROSITE" id="PS50030">
    <property type="entry name" value="UBA"/>
    <property type="match status" value="2"/>
</dbReference>
<feature type="domain" description="UBA" evidence="3">
    <location>
        <begin position="117"/>
        <end position="167"/>
    </location>
</feature>
<evidence type="ECO:0000256" key="2">
    <source>
        <dbReference type="SAM" id="MobiDB-lite"/>
    </source>
</evidence>
<dbReference type="Gene3D" id="1.10.8.10">
    <property type="entry name" value="DNA helicase RuvA subunit, C-terminal domain"/>
    <property type="match status" value="1"/>
</dbReference>
<dbReference type="InterPro" id="IPR015940">
    <property type="entry name" value="UBA"/>
</dbReference>
<sequence>MIVKIRATTGRIYKLELPQNATVEQLKQAFKKVIGFSQFKVKIKFIYLAYIMEDAKTIESYNIKDTEYIVASLENKNKQDLFDLTSTLYPHNYMYTSLPTNEPLPNFSDSDSMSSSGEDEESESDGFEYCESIEGLQELGFLKSDCQAAIKAAMGNFQIALAYLEAGIIPSKGDVDNFNKFIDNVKANIEVLDENPDHLNQVLNDLEKILPEQGALFRAKPELLIQRLGLNPKDFDLEEIRNTEAIDRITAENEASNPYSPNDEEEPIPDQDPLSKFTPEEQDAIKRLCELGFDIHLVIHVYEACDKNEALTANCLLAMND</sequence>
<organism evidence="5 6">
    <name type="scientific">Trichomonas vaginalis (strain ATCC PRA-98 / G3)</name>
    <dbReference type="NCBI Taxonomy" id="412133"/>
    <lineage>
        <taxon>Eukaryota</taxon>
        <taxon>Metamonada</taxon>
        <taxon>Parabasalia</taxon>
        <taxon>Trichomonadida</taxon>
        <taxon>Trichomonadidae</taxon>
        <taxon>Trichomonas</taxon>
    </lineage>
</organism>
<dbReference type="GO" id="GO:0006289">
    <property type="term" value="P:nucleotide-excision repair"/>
    <property type="evidence" value="ECO:0007669"/>
    <property type="project" value="UniProtKB-UniRule"/>
</dbReference>
<feature type="region of interest" description="Disordered" evidence="2">
    <location>
        <begin position="248"/>
        <end position="276"/>
    </location>
</feature>
<dbReference type="CDD" id="cd14281">
    <property type="entry name" value="UBA2_Rad23_like"/>
    <property type="match status" value="1"/>
</dbReference>
<dbReference type="KEGG" id="tva:4751786"/>
<gene>
    <name evidence="5" type="ORF">TVAG_151070</name>
</gene>
<dbReference type="PROSITE" id="PS50053">
    <property type="entry name" value="UBIQUITIN_2"/>
    <property type="match status" value="1"/>
</dbReference>
<proteinExistence type="inferred from homology"/>
<reference evidence="5" key="2">
    <citation type="journal article" date="2007" name="Science">
        <title>Draft genome sequence of the sexually transmitted pathogen Trichomonas vaginalis.</title>
        <authorList>
            <person name="Carlton J.M."/>
            <person name="Hirt R.P."/>
            <person name="Silva J.C."/>
            <person name="Delcher A.L."/>
            <person name="Schatz M."/>
            <person name="Zhao Q."/>
            <person name="Wortman J.R."/>
            <person name="Bidwell S.L."/>
            <person name="Alsmark U.C.M."/>
            <person name="Besteiro S."/>
            <person name="Sicheritz-Ponten T."/>
            <person name="Noel C.J."/>
            <person name="Dacks J.B."/>
            <person name="Foster P.G."/>
            <person name="Simillion C."/>
            <person name="Van de Peer Y."/>
            <person name="Miranda-Saavedra D."/>
            <person name="Barton G.J."/>
            <person name="Westrop G.D."/>
            <person name="Mueller S."/>
            <person name="Dessi D."/>
            <person name="Fiori P.L."/>
            <person name="Ren Q."/>
            <person name="Paulsen I."/>
            <person name="Zhang H."/>
            <person name="Bastida-Corcuera F.D."/>
            <person name="Simoes-Barbosa A."/>
            <person name="Brown M.T."/>
            <person name="Hayes R.D."/>
            <person name="Mukherjee M."/>
            <person name="Okumura C.Y."/>
            <person name="Schneider R."/>
            <person name="Smith A.J."/>
            <person name="Vanacova S."/>
            <person name="Villalvazo M."/>
            <person name="Haas B.J."/>
            <person name="Pertea M."/>
            <person name="Feldblyum T.V."/>
            <person name="Utterback T.R."/>
            <person name="Shu C.L."/>
            <person name="Osoegawa K."/>
            <person name="de Jong P.J."/>
            <person name="Hrdy I."/>
            <person name="Horvathova L."/>
            <person name="Zubacova Z."/>
            <person name="Dolezal P."/>
            <person name="Malik S.B."/>
            <person name="Logsdon J.M. Jr."/>
            <person name="Henze K."/>
            <person name="Gupta A."/>
            <person name="Wang C.C."/>
            <person name="Dunne R.L."/>
            <person name="Upcroft J.A."/>
            <person name="Upcroft P."/>
            <person name="White O."/>
            <person name="Salzberg S.L."/>
            <person name="Tang P."/>
            <person name="Chiu C.-H."/>
            <person name="Lee Y.-S."/>
            <person name="Embley T.M."/>
            <person name="Coombs G.H."/>
            <person name="Mottram J.C."/>
            <person name="Tachezy J."/>
            <person name="Fraser-Liggett C.M."/>
            <person name="Johnson P.J."/>
        </authorList>
    </citation>
    <scope>NUCLEOTIDE SEQUENCE [LARGE SCALE GENOMIC DNA]</scope>
    <source>
        <strain evidence="5">G3</strain>
    </source>
</reference>
<dbReference type="Proteomes" id="UP000001542">
    <property type="component" value="Unassembled WGS sequence"/>
</dbReference>
<dbReference type="SMART" id="SM00165">
    <property type="entry name" value="UBA"/>
    <property type="match status" value="2"/>
</dbReference>
<keyword evidence="1" id="KW-0539">Nucleus</keyword>
<accession>A2FM19</accession>
<dbReference type="GO" id="GO:0043161">
    <property type="term" value="P:proteasome-mediated ubiquitin-dependent protein catabolic process"/>
    <property type="evidence" value="ECO:0000318"/>
    <property type="project" value="GO_Central"/>
</dbReference>
<feature type="domain" description="UBA" evidence="3">
    <location>
        <begin position="278"/>
        <end position="319"/>
    </location>
</feature>
<dbReference type="STRING" id="5722.A2FM19"/>
<dbReference type="InterPro" id="IPR009060">
    <property type="entry name" value="UBA-like_sf"/>
</dbReference>
<comment type="subcellular location">
    <subcellularLocation>
        <location evidence="1">Nucleus</location>
    </subcellularLocation>
    <subcellularLocation>
        <location evidence="1">Cytoplasm</location>
    </subcellularLocation>
</comment>
<dbReference type="GO" id="GO:0070628">
    <property type="term" value="F:proteasome binding"/>
    <property type="evidence" value="ECO:0000318"/>
    <property type="project" value="GO_Central"/>
</dbReference>
<dbReference type="VEuPathDB" id="TrichDB:TVAGG3_0165780"/>
<comment type="similarity">
    <text evidence="1">Belongs to the RAD23 family.</text>
</comment>
<evidence type="ECO:0000259" key="3">
    <source>
        <dbReference type="PROSITE" id="PS50030"/>
    </source>
</evidence>
<dbReference type="Pfam" id="PF00240">
    <property type="entry name" value="ubiquitin"/>
    <property type="match status" value="1"/>
</dbReference>
<dbReference type="GO" id="GO:0005829">
    <property type="term" value="C:cytosol"/>
    <property type="evidence" value="ECO:0000318"/>
    <property type="project" value="GO_Central"/>
</dbReference>
<evidence type="ECO:0000313" key="6">
    <source>
        <dbReference type="Proteomes" id="UP000001542"/>
    </source>
</evidence>
<evidence type="ECO:0000259" key="4">
    <source>
        <dbReference type="PROSITE" id="PS50053"/>
    </source>
</evidence>
<dbReference type="GO" id="GO:0003684">
    <property type="term" value="F:damaged DNA binding"/>
    <property type="evidence" value="ECO:0007669"/>
    <property type="project" value="UniProtKB-UniRule"/>
</dbReference>
<dbReference type="PANTHER" id="PTHR10621:SF0">
    <property type="entry name" value="UV EXCISION REPAIR PROTEIN RAD23"/>
    <property type="match status" value="1"/>
</dbReference>
<feature type="domain" description="Ubiquitin-like" evidence="4">
    <location>
        <begin position="1"/>
        <end position="78"/>
    </location>
</feature>
<dbReference type="InterPro" id="IPR000626">
    <property type="entry name" value="Ubiquitin-like_dom"/>
</dbReference>
<keyword evidence="6" id="KW-1185">Reference proteome</keyword>
<keyword evidence="1" id="KW-0963">Cytoplasm</keyword>
<dbReference type="RefSeq" id="XP_001306990.1">
    <property type="nucleotide sequence ID" value="XM_001306989.1"/>
</dbReference>